<dbReference type="GO" id="GO:0009307">
    <property type="term" value="P:DNA restriction-modification system"/>
    <property type="evidence" value="ECO:0007669"/>
    <property type="project" value="UniProtKB-KW"/>
</dbReference>
<reference evidence="12 13" key="1">
    <citation type="submission" date="2015-04" db="EMBL/GenBank/DDBJ databases">
        <title>Lasius niger genome sequencing.</title>
        <authorList>
            <person name="Konorov E.A."/>
            <person name="Nikitin M.A."/>
            <person name="Kirill M.V."/>
            <person name="Chang P."/>
        </authorList>
    </citation>
    <scope>NUCLEOTIDE SEQUENCE [LARGE SCALE GENOMIC DNA]</scope>
    <source>
        <tissue evidence="12">Whole</tissue>
    </source>
</reference>
<evidence type="ECO:0000256" key="6">
    <source>
        <dbReference type="ARBA" id="ARBA00022747"/>
    </source>
</evidence>
<dbReference type="GO" id="GO:0004386">
    <property type="term" value="F:helicase activity"/>
    <property type="evidence" value="ECO:0007669"/>
    <property type="project" value="UniProtKB-KW"/>
</dbReference>
<evidence type="ECO:0000256" key="7">
    <source>
        <dbReference type="ARBA" id="ARBA00022759"/>
    </source>
</evidence>
<dbReference type="Pfam" id="PF18766">
    <property type="entry name" value="SWI2_SNF2"/>
    <property type="match status" value="1"/>
</dbReference>
<evidence type="ECO:0000256" key="10">
    <source>
        <dbReference type="ARBA" id="ARBA00023125"/>
    </source>
</evidence>
<dbReference type="STRING" id="67767.A0A0J7JZT8"/>
<dbReference type="SUPFAM" id="SSF52540">
    <property type="entry name" value="P-loop containing nucleoside triphosphate hydrolases"/>
    <property type="match status" value="1"/>
</dbReference>
<dbReference type="CDD" id="cd18030">
    <property type="entry name" value="DEXHc_RE_I_HsdR"/>
    <property type="match status" value="1"/>
</dbReference>
<keyword evidence="9" id="KW-0067">ATP-binding</keyword>
<dbReference type="NCBIfam" id="TIGR00348">
    <property type="entry name" value="hsdR"/>
    <property type="match status" value="1"/>
</dbReference>
<proteinExistence type="inferred from homology"/>
<gene>
    <name evidence="12" type="ORF">RF55_20065</name>
</gene>
<protein>
    <recommendedName>
        <fullName evidence="3">type I site-specific deoxyribonuclease</fullName>
        <ecNumber evidence="3">3.1.21.3</ecNumber>
    </recommendedName>
</protein>
<dbReference type="GO" id="GO:0005524">
    <property type="term" value="F:ATP binding"/>
    <property type="evidence" value="ECO:0007669"/>
    <property type="project" value="UniProtKB-KW"/>
</dbReference>
<dbReference type="EC" id="3.1.21.3" evidence="3"/>
<dbReference type="PROSITE" id="PS51192">
    <property type="entry name" value="HELICASE_ATP_BIND_1"/>
    <property type="match status" value="1"/>
</dbReference>
<evidence type="ECO:0000313" key="12">
    <source>
        <dbReference type="EMBL" id="KMQ83431.1"/>
    </source>
</evidence>
<dbReference type="PANTHER" id="PTHR30195:SF15">
    <property type="entry name" value="TYPE I RESTRICTION ENZYME HINDI ENDONUCLEASE SUBUNIT"/>
    <property type="match status" value="1"/>
</dbReference>
<dbReference type="CDD" id="cd22332">
    <property type="entry name" value="HsdR_N"/>
    <property type="match status" value="1"/>
</dbReference>
<dbReference type="InterPro" id="IPR027417">
    <property type="entry name" value="P-loop_NTPase"/>
</dbReference>
<dbReference type="OrthoDB" id="8300542at2759"/>
<dbReference type="AlphaFoldDB" id="A0A0J7JZT8"/>
<dbReference type="InterPro" id="IPR014001">
    <property type="entry name" value="Helicase_ATP-bd"/>
</dbReference>
<evidence type="ECO:0000256" key="9">
    <source>
        <dbReference type="ARBA" id="ARBA00022840"/>
    </source>
</evidence>
<keyword evidence="13" id="KW-1185">Reference proteome</keyword>
<dbReference type="PaxDb" id="67767-A0A0J7JZT8"/>
<comment type="caution">
    <text evidence="12">The sequence shown here is derived from an EMBL/GenBank/DDBJ whole genome shotgun (WGS) entry which is preliminary data.</text>
</comment>
<dbReference type="InterPro" id="IPR007409">
    <property type="entry name" value="Restrct_endonuc_type1_HsdR_N"/>
</dbReference>
<dbReference type="GO" id="GO:0003677">
    <property type="term" value="F:DNA binding"/>
    <property type="evidence" value="ECO:0007669"/>
    <property type="project" value="UniProtKB-KW"/>
</dbReference>
<evidence type="ECO:0000256" key="8">
    <source>
        <dbReference type="ARBA" id="ARBA00022801"/>
    </source>
</evidence>
<dbReference type="Proteomes" id="UP000036403">
    <property type="component" value="Unassembled WGS sequence"/>
</dbReference>
<keyword evidence="5" id="KW-0547">Nucleotide-binding</keyword>
<evidence type="ECO:0000256" key="1">
    <source>
        <dbReference type="ARBA" id="ARBA00000851"/>
    </source>
</evidence>
<keyword evidence="6" id="KW-0680">Restriction system</keyword>
<dbReference type="Pfam" id="PF04313">
    <property type="entry name" value="HSDR_N"/>
    <property type="match status" value="1"/>
</dbReference>
<dbReference type="Gene3D" id="3.40.50.300">
    <property type="entry name" value="P-loop containing nucleotide triphosphate hydrolases"/>
    <property type="match status" value="1"/>
</dbReference>
<dbReference type="InterPro" id="IPR051268">
    <property type="entry name" value="Type-I_R_enzyme_R_subunit"/>
</dbReference>
<dbReference type="SMART" id="SM00487">
    <property type="entry name" value="DEXDc"/>
    <property type="match status" value="1"/>
</dbReference>
<evidence type="ECO:0000256" key="4">
    <source>
        <dbReference type="ARBA" id="ARBA00022722"/>
    </source>
</evidence>
<comment type="similarity">
    <text evidence="2">Belongs to the HsdR family.</text>
</comment>
<dbReference type="InterPro" id="IPR040980">
    <property type="entry name" value="SWI2_SNF2"/>
</dbReference>
<evidence type="ECO:0000256" key="3">
    <source>
        <dbReference type="ARBA" id="ARBA00012654"/>
    </source>
</evidence>
<evidence type="ECO:0000256" key="5">
    <source>
        <dbReference type="ARBA" id="ARBA00022741"/>
    </source>
</evidence>
<organism evidence="12 13">
    <name type="scientific">Lasius niger</name>
    <name type="common">Black garden ant</name>
    <dbReference type="NCBI Taxonomy" id="67767"/>
    <lineage>
        <taxon>Eukaryota</taxon>
        <taxon>Metazoa</taxon>
        <taxon>Ecdysozoa</taxon>
        <taxon>Arthropoda</taxon>
        <taxon>Hexapoda</taxon>
        <taxon>Insecta</taxon>
        <taxon>Pterygota</taxon>
        <taxon>Neoptera</taxon>
        <taxon>Endopterygota</taxon>
        <taxon>Hymenoptera</taxon>
        <taxon>Apocrita</taxon>
        <taxon>Aculeata</taxon>
        <taxon>Formicoidea</taxon>
        <taxon>Formicidae</taxon>
        <taxon>Formicinae</taxon>
        <taxon>Lasius</taxon>
        <taxon>Lasius</taxon>
    </lineage>
</organism>
<dbReference type="InterPro" id="IPR004473">
    <property type="entry name" value="Restrct_endonuc_typeI_HsdR"/>
</dbReference>
<keyword evidence="10" id="KW-0238">DNA-binding</keyword>
<feature type="domain" description="Helicase ATP-binding" evidence="11">
    <location>
        <begin position="279"/>
        <end position="461"/>
    </location>
</feature>
<keyword evidence="8" id="KW-0378">Hydrolase</keyword>
<sequence length="518" mass="59242">MIKSFLSENELEITACQWLEALGWKVENWEYETFPNLNRESCSVALLEDRLEAALKKFNPEMPEISREEALTALRRPKYDNLTLENERLHDLLTKGVNVTVRKPDGVYKYEYASVIDFQNPKNNNFLAVRQLWMSEGQHKRRADITLYVNGMMLGLIELKSPSNDYDIEHAYQQLQTYKAELPSFLRFNEFLIISDGMISRIGSLTANFRRFMNWRLSHQAKTDETLNNLLEGTCDQKVFLDLISCAIAFKKDSKETLKILAGYHQYYALKKAIPHILEASQTDQRGGVIWHTQGAGKSLLMAFLSRALIQQAELKNPTLLILTDRNDLDDQLYQTFCEVQDFLTTTPQQAETREDLRHLLNRDNGGIIFSTLQKFGLSESEEKMPLLSERQNIIVLADEAHRSQYGLGEKFNAKSGQIKSGLAQNVRNALPKATFVGFTGTPLEKEDKSTTGLFGAYLDIYDISQAVLDEVTVPVYYEPHLIPLDLDKDALEEIREKYDEVAEDESGKQVRKSLAKA</sequence>
<keyword evidence="12" id="KW-0347">Helicase</keyword>
<keyword evidence="4" id="KW-0540">Nuclease</keyword>
<evidence type="ECO:0000313" key="13">
    <source>
        <dbReference type="Proteomes" id="UP000036403"/>
    </source>
</evidence>
<dbReference type="Gene3D" id="3.90.1570.50">
    <property type="match status" value="1"/>
</dbReference>
<dbReference type="EMBL" id="LBMM01019878">
    <property type="protein sequence ID" value="KMQ83431.1"/>
    <property type="molecule type" value="Genomic_DNA"/>
</dbReference>
<evidence type="ECO:0000259" key="11">
    <source>
        <dbReference type="PROSITE" id="PS51192"/>
    </source>
</evidence>
<evidence type="ECO:0000256" key="2">
    <source>
        <dbReference type="ARBA" id="ARBA00008598"/>
    </source>
</evidence>
<accession>A0A0J7JZT8</accession>
<dbReference type="PANTHER" id="PTHR30195">
    <property type="entry name" value="TYPE I SITE-SPECIFIC DEOXYRIBONUCLEASE PROTEIN SUBUNIT M AND R"/>
    <property type="match status" value="1"/>
</dbReference>
<comment type="catalytic activity">
    <reaction evidence="1">
        <text>Endonucleolytic cleavage of DNA to give random double-stranded fragments with terminal 5'-phosphates, ATP is simultaneously hydrolyzed.</text>
        <dbReference type="EC" id="3.1.21.3"/>
    </reaction>
</comment>
<keyword evidence="7" id="KW-0255">Endonuclease</keyword>
<name>A0A0J7JZT8_LASNI</name>
<dbReference type="GO" id="GO:0009035">
    <property type="term" value="F:type I site-specific deoxyribonuclease activity"/>
    <property type="evidence" value="ECO:0007669"/>
    <property type="project" value="UniProtKB-EC"/>
</dbReference>